<protein>
    <submittedName>
        <fullName evidence="1">Uncharacterized protein</fullName>
    </submittedName>
</protein>
<evidence type="ECO:0000313" key="1">
    <source>
        <dbReference type="EMBL" id="JAD72185.1"/>
    </source>
</evidence>
<name>A0A0A9CFN8_ARUDO</name>
<reference evidence="1" key="2">
    <citation type="journal article" date="2015" name="Data Brief">
        <title>Shoot transcriptome of the giant reed, Arundo donax.</title>
        <authorList>
            <person name="Barrero R.A."/>
            <person name="Guerrero F.D."/>
            <person name="Moolhuijzen P."/>
            <person name="Goolsby J.A."/>
            <person name="Tidwell J."/>
            <person name="Bellgard S.E."/>
            <person name="Bellgard M.I."/>
        </authorList>
    </citation>
    <scope>NUCLEOTIDE SEQUENCE</scope>
    <source>
        <tissue evidence="1">Shoot tissue taken approximately 20 cm above the soil surface</tissue>
    </source>
</reference>
<organism evidence="1">
    <name type="scientific">Arundo donax</name>
    <name type="common">Giant reed</name>
    <name type="synonym">Donax arundinaceus</name>
    <dbReference type="NCBI Taxonomy" id="35708"/>
    <lineage>
        <taxon>Eukaryota</taxon>
        <taxon>Viridiplantae</taxon>
        <taxon>Streptophyta</taxon>
        <taxon>Embryophyta</taxon>
        <taxon>Tracheophyta</taxon>
        <taxon>Spermatophyta</taxon>
        <taxon>Magnoliopsida</taxon>
        <taxon>Liliopsida</taxon>
        <taxon>Poales</taxon>
        <taxon>Poaceae</taxon>
        <taxon>PACMAD clade</taxon>
        <taxon>Arundinoideae</taxon>
        <taxon>Arundineae</taxon>
        <taxon>Arundo</taxon>
    </lineage>
</organism>
<reference evidence="1" key="1">
    <citation type="submission" date="2014-09" db="EMBL/GenBank/DDBJ databases">
        <authorList>
            <person name="Magalhaes I.L.F."/>
            <person name="Oliveira U."/>
            <person name="Santos F.R."/>
            <person name="Vidigal T.H.D.A."/>
            <person name="Brescovit A.D."/>
            <person name="Santos A.J."/>
        </authorList>
    </citation>
    <scope>NUCLEOTIDE SEQUENCE</scope>
    <source>
        <tissue evidence="1">Shoot tissue taken approximately 20 cm above the soil surface</tissue>
    </source>
</reference>
<proteinExistence type="predicted"/>
<dbReference type="EMBL" id="GBRH01225710">
    <property type="protein sequence ID" value="JAD72185.1"/>
    <property type="molecule type" value="Transcribed_RNA"/>
</dbReference>
<sequence length="31" mass="3589">MCIYNITKQKSRRPGHQCVSLPLKSKVDMNL</sequence>
<dbReference type="AlphaFoldDB" id="A0A0A9CFN8"/>
<accession>A0A0A9CFN8</accession>